<protein>
    <submittedName>
        <fullName evidence="4">PGG domain-containing protein</fullName>
    </submittedName>
</protein>
<feature type="compositionally biased region" description="Pro residues" evidence="1">
    <location>
        <begin position="28"/>
        <end position="40"/>
    </location>
</feature>
<feature type="domain" description="PGG" evidence="3">
    <location>
        <begin position="467"/>
        <end position="579"/>
    </location>
</feature>
<dbReference type="AlphaFoldDB" id="A0AAD8GVB2"/>
<organism evidence="4 5">
    <name type="scientific">Heracleum sosnowskyi</name>
    <dbReference type="NCBI Taxonomy" id="360622"/>
    <lineage>
        <taxon>Eukaryota</taxon>
        <taxon>Viridiplantae</taxon>
        <taxon>Streptophyta</taxon>
        <taxon>Embryophyta</taxon>
        <taxon>Tracheophyta</taxon>
        <taxon>Spermatophyta</taxon>
        <taxon>Magnoliopsida</taxon>
        <taxon>eudicotyledons</taxon>
        <taxon>Gunneridae</taxon>
        <taxon>Pentapetalae</taxon>
        <taxon>asterids</taxon>
        <taxon>campanulids</taxon>
        <taxon>Apiales</taxon>
        <taxon>Apiaceae</taxon>
        <taxon>Apioideae</taxon>
        <taxon>apioid superclade</taxon>
        <taxon>Tordylieae</taxon>
        <taxon>Tordyliinae</taxon>
        <taxon>Heracleum</taxon>
    </lineage>
</organism>
<evidence type="ECO:0000256" key="2">
    <source>
        <dbReference type="SAM" id="Phobius"/>
    </source>
</evidence>
<dbReference type="SUPFAM" id="SSF48403">
    <property type="entry name" value="Ankyrin repeat"/>
    <property type="match status" value="1"/>
</dbReference>
<evidence type="ECO:0000259" key="3">
    <source>
        <dbReference type="Pfam" id="PF13962"/>
    </source>
</evidence>
<dbReference type="PANTHER" id="PTHR24177:SF472">
    <property type="entry name" value="PGG DOMAIN-CONTAINING PROTEIN"/>
    <property type="match status" value="1"/>
</dbReference>
<evidence type="ECO:0000313" key="4">
    <source>
        <dbReference type="EMBL" id="KAK1355208.1"/>
    </source>
</evidence>
<feature type="compositionally biased region" description="Polar residues" evidence="1">
    <location>
        <begin position="18"/>
        <end position="27"/>
    </location>
</feature>
<sequence length="633" mass="71146">MAATSSSKSTGVVEIQQHHSINITTTGPPDPPSSVSPPVQPQQRPNPTSASPIYLSAQERENYLAICLPFYQAALKGDWQAAKGIIGQYPQVINVSITKNYETALHIASSTKHVHFVEELVNLMQPEDLELQNKNWNTALCLAAAAGTVKIAEIMIKKNPKLLKTRGNNHMSPLMMAALFGRKDMVSYLYSKTNNMIDEDWTVKDRVMLLHACMSADLYDVALKLLHHHKKELAVATDKNALHVLARNPSVFARTRRHVFWRLLNAILPGPRKGPAEKTCQALEIVQIVWGEVVKLTDEEISNIIRGPPEIIKVKDVDRFMGYQSRVLFVAAALGNTRFLIELIQLCPELIWKIDDNNRTIFHVAVLHRQESVYNLLHEIGSIKDHITSYKDTNDNNILHLAAMQPEQSRLNIVSGVALQMQREILWFKEVETMVHPFLRAKKNKQGKTPQGLFSDQHAELMEKGERWMKETSSQCMVVAALIATIMFAAAFTLPGGNNQENGHPIFKQNSAFIVFVITDAISLFSSSASILMFLAILTARYAEKDFMVSLPIKLMIGLLALFISITTMMIAFSASFFLVYTKGVKWVPYLITGLAGVPVVLFAKLQYGLFFDVVRTTFSSRFLFKPKKHMLY</sequence>
<keyword evidence="5" id="KW-1185">Reference proteome</keyword>
<feature type="transmembrane region" description="Helical" evidence="2">
    <location>
        <begin position="476"/>
        <end position="494"/>
    </location>
</feature>
<feature type="transmembrane region" description="Helical" evidence="2">
    <location>
        <begin position="514"/>
        <end position="538"/>
    </location>
</feature>
<proteinExistence type="predicted"/>
<feature type="region of interest" description="Disordered" evidence="1">
    <location>
        <begin position="1"/>
        <end position="51"/>
    </location>
</feature>
<name>A0AAD8GVB2_9APIA</name>
<keyword evidence="2" id="KW-1133">Transmembrane helix</keyword>
<dbReference type="InterPro" id="IPR002110">
    <property type="entry name" value="Ankyrin_rpt"/>
</dbReference>
<dbReference type="InterPro" id="IPR026961">
    <property type="entry name" value="PGG_dom"/>
</dbReference>
<gene>
    <name evidence="4" type="ORF">POM88_048464</name>
</gene>
<feature type="transmembrane region" description="Helical" evidence="2">
    <location>
        <begin position="559"/>
        <end position="581"/>
    </location>
</feature>
<dbReference type="Gene3D" id="1.25.40.20">
    <property type="entry name" value="Ankyrin repeat-containing domain"/>
    <property type="match status" value="2"/>
</dbReference>
<reference evidence="4" key="1">
    <citation type="submission" date="2023-02" db="EMBL/GenBank/DDBJ databases">
        <title>Genome of toxic invasive species Heracleum sosnowskyi carries increased number of genes despite the absence of recent whole-genome duplications.</title>
        <authorList>
            <person name="Schelkunov M."/>
            <person name="Shtratnikova V."/>
            <person name="Makarenko M."/>
            <person name="Klepikova A."/>
            <person name="Omelchenko D."/>
            <person name="Novikova G."/>
            <person name="Obukhova E."/>
            <person name="Bogdanov V."/>
            <person name="Penin A."/>
            <person name="Logacheva M."/>
        </authorList>
    </citation>
    <scope>NUCLEOTIDE SEQUENCE</scope>
    <source>
        <strain evidence="4">Hsosn_3</strain>
        <tissue evidence="4">Leaf</tissue>
    </source>
</reference>
<dbReference type="SMART" id="SM00248">
    <property type="entry name" value="ANK"/>
    <property type="match status" value="4"/>
</dbReference>
<comment type="caution">
    <text evidence="4">The sequence shown here is derived from an EMBL/GenBank/DDBJ whole genome shotgun (WGS) entry which is preliminary data.</text>
</comment>
<evidence type="ECO:0000256" key="1">
    <source>
        <dbReference type="SAM" id="MobiDB-lite"/>
    </source>
</evidence>
<accession>A0AAD8GVB2</accession>
<dbReference type="Pfam" id="PF13962">
    <property type="entry name" value="PGG"/>
    <property type="match status" value="1"/>
</dbReference>
<dbReference type="Proteomes" id="UP001237642">
    <property type="component" value="Unassembled WGS sequence"/>
</dbReference>
<dbReference type="PANTHER" id="PTHR24177">
    <property type="entry name" value="CASKIN"/>
    <property type="match status" value="1"/>
</dbReference>
<feature type="transmembrane region" description="Helical" evidence="2">
    <location>
        <begin position="587"/>
        <end position="606"/>
    </location>
</feature>
<keyword evidence="2" id="KW-0472">Membrane</keyword>
<dbReference type="Pfam" id="PF12796">
    <property type="entry name" value="Ank_2"/>
    <property type="match status" value="1"/>
</dbReference>
<reference evidence="4" key="2">
    <citation type="submission" date="2023-05" db="EMBL/GenBank/DDBJ databases">
        <authorList>
            <person name="Schelkunov M.I."/>
        </authorList>
    </citation>
    <scope>NUCLEOTIDE SEQUENCE</scope>
    <source>
        <strain evidence="4">Hsosn_3</strain>
        <tissue evidence="4">Leaf</tissue>
    </source>
</reference>
<dbReference type="InterPro" id="IPR036770">
    <property type="entry name" value="Ankyrin_rpt-contain_sf"/>
</dbReference>
<keyword evidence="2" id="KW-0812">Transmembrane</keyword>
<dbReference type="EMBL" id="JAUIZM010000011">
    <property type="protein sequence ID" value="KAK1355208.1"/>
    <property type="molecule type" value="Genomic_DNA"/>
</dbReference>
<evidence type="ECO:0000313" key="5">
    <source>
        <dbReference type="Proteomes" id="UP001237642"/>
    </source>
</evidence>
<dbReference type="GO" id="GO:0016020">
    <property type="term" value="C:membrane"/>
    <property type="evidence" value="ECO:0007669"/>
    <property type="project" value="TreeGrafter"/>
</dbReference>
<feature type="compositionally biased region" description="Polar residues" evidence="1">
    <location>
        <begin position="1"/>
        <end position="10"/>
    </location>
</feature>